<dbReference type="Proteomes" id="UP001281761">
    <property type="component" value="Unassembled WGS sequence"/>
</dbReference>
<comment type="caution">
    <text evidence="2">The sequence shown here is derived from an EMBL/GenBank/DDBJ whole genome shotgun (WGS) entry which is preliminary data.</text>
</comment>
<dbReference type="EMBL" id="JARBJD010000420">
    <property type="protein sequence ID" value="KAK2942274.1"/>
    <property type="molecule type" value="Genomic_DNA"/>
</dbReference>
<accession>A0ABQ9XYH1</accession>
<keyword evidence="3" id="KW-1185">Reference proteome</keyword>
<evidence type="ECO:0000313" key="1">
    <source>
        <dbReference type="EMBL" id="KAK2942274.1"/>
    </source>
</evidence>
<reference evidence="2 3" key="1">
    <citation type="journal article" date="2022" name="bioRxiv">
        <title>Genomics of Preaxostyla Flagellates Illuminates Evolutionary Transitions and the Path Towards Mitochondrial Loss.</title>
        <authorList>
            <person name="Novak L.V.F."/>
            <person name="Treitli S.C."/>
            <person name="Pyrih J."/>
            <person name="Halakuc P."/>
            <person name="Pipaliya S.V."/>
            <person name="Vacek V."/>
            <person name="Brzon O."/>
            <person name="Soukal P."/>
            <person name="Eme L."/>
            <person name="Dacks J.B."/>
            <person name="Karnkowska A."/>
            <person name="Elias M."/>
            <person name="Hampl V."/>
        </authorList>
    </citation>
    <scope>NUCLEOTIDE SEQUENCE [LARGE SCALE GENOMIC DNA]</scope>
    <source>
        <strain evidence="2">NAU3</strain>
        <tissue evidence="2">Gut</tissue>
    </source>
</reference>
<gene>
    <name evidence="1" type="ORF">BLNAU_22801</name>
    <name evidence="2" type="ORF">BLNAU_8591</name>
</gene>
<protein>
    <submittedName>
        <fullName evidence="2">Uncharacterized protein</fullName>
    </submittedName>
</protein>
<evidence type="ECO:0000313" key="3">
    <source>
        <dbReference type="Proteomes" id="UP001281761"/>
    </source>
</evidence>
<organism evidence="2 3">
    <name type="scientific">Blattamonas nauphoetae</name>
    <dbReference type="NCBI Taxonomy" id="2049346"/>
    <lineage>
        <taxon>Eukaryota</taxon>
        <taxon>Metamonada</taxon>
        <taxon>Preaxostyla</taxon>
        <taxon>Oxymonadida</taxon>
        <taxon>Blattamonas</taxon>
    </lineage>
</organism>
<evidence type="ECO:0000313" key="2">
    <source>
        <dbReference type="EMBL" id="KAK2956537.1"/>
    </source>
</evidence>
<dbReference type="EMBL" id="JARBJD010000055">
    <property type="protein sequence ID" value="KAK2956537.1"/>
    <property type="molecule type" value="Genomic_DNA"/>
</dbReference>
<sequence length="135" mass="15672">MDNTRCRVPNHNSSQNRFGLINPHLHSHPPQHEQFECVQAVALSSPHLLPTDSTRCYHLALTCPLHLFVVDVQSGHFLKQNFNQPRLRQRQQMIAGFVHQCVQNTNNMWNRHEFRIYGKGQYIVSQEESGELESS</sequence>
<name>A0ABQ9XYH1_9EUKA</name>
<proteinExistence type="predicted"/>